<protein>
    <recommendedName>
        <fullName evidence="6">DUF4412 domain-containing protein</fullName>
    </recommendedName>
</protein>
<evidence type="ECO:0000313" key="4">
    <source>
        <dbReference type="Proteomes" id="UP000023772"/>
    </source>
</evidence>
<feature type="chain" id="PRO_5010515060" description="DUF4412 domain-containing protein" evidence="1">
    <location>
        <begin position="19"/>
        <end position="356"/>
    </location>
</feature>
<accession>X5DH92</accession>
<dbReference type="STRING" id="1168034.FH5T_20395"/>
<evidence type="ECO:0000313" key="3">
    <source>
        <dbReference type="EMBL" id="SET36008.1"/>
    </source>
</evidence>
<dbReference type="EMBL" id="FOHT01000011">
    <property type="protein sequence ID" value="SET36008.1"/>
    <property type="molecule type" value="Genomic_DNA"/>
</dbReference>
<dbReference type="Proteomes" id="UP000023772">
    <property type="component" value="Chromosome"/>
</dbReference>
<dbReference type="EMBL" id="CP007451">
    <property type="protein sequence ID" value="AHW62368.1"/>
    <property type="molecule type" value="Genomic_DNA"/>
</dbReference>
<gene>
    <name evidence="2" type="ORF">FH5T_20395</name>
    <name evidence="3" type="ORF">SAMN05444285_11173</name>
</gene>
<dbReference type="eggNOG" id="ENOG5032K45">
    <property type="taxonomic scope" value="Bacteria"/>
</dbReference>
<dbReference type="HOGENOM" id="CLU_777857_0_0_10"/>
<reference evidence="2 4" key="1">
    <citation type="submission" date="2014-03" db="EMBL/GenBank/DDBJ databases">
        <title>Complete genome sequence of a deeply braunched marine Bacteroidia bacterium Draconibacterium orientale type strain FH5T.</title>
        <authorList>
            <person name="Li X."/>
            <person name="Wang X."/>
            <person name="Xie Z."/>
            <person name="Du Z."/>
            <person name="Chen G."/>
        </authorList>
    </citation>
    <scope>NUCLEOTIDE SEQUENCE [LARGE SCALE GENOMIC DNA]</scope>
    <source>
        <strain evidence="2 4">FH5</strain>
    </source>
</reference>
<keyword evidence="4" id="KW-1185">Reference proteome</keyword>
<reference evidence="3 5" key="2">
    <citation type="submission" date="2016-10" db="EMBL/GenBank/DDBJ databases">
        <authorList>
            <person name="de Groot N.N."/>
        </authorList>
    </citation>
    <scope>NUCLEOTIDE SEQUENCE [LARGE SCALE GENOMIC DNA]</scope>
    <source>
        <strain evidence="3 5">DSM 25947</strain>
    </source>
</reference>
<dbReference type="OrthoDB" id="5372426at2"/>
<dbReference type="Proteomes" id="UP000181981">
    <property type="component" value="Unassembled WGS sequence"/>
</dbReference>
<evidence type="ECO:0000313" key="2">
    <source>
        <dbReference type="EMBL" id="AHW62368.1"/>
    </source>
</evidence>
<name>X5DH92_9BACT</name>
<dbReference type="RefSeq" id="WP_038562604.1">
    <property type="nucleotide sequence ID" value="NZ_FOHT01000011.1"/>
</dbReference>
<keyword evidence="1" id="KW-0732">Signal</keyword>
<evidence type="ECO:0000313" key="5">
    <source>
        <dbReference type="Proteomes" id="UP000181981"/>
    </source>
</evidence>
<proteinExistence type="predicted"/>
<sequence>MKKIIILVLAIISLNGFAQEAKKYAIKSGYIKYELTGNTTGTKELWWDDYGLKSCEREKSTTTTKMFGIKNTEEKDMCTVLVKDKFWVADYIEGTGTNGTMPYYQDAQDFASEMTEQEQQDFADELLEQLGGKKLGTEKLGAYTCEVIKLMGAKSWIYKGVPLKTEAKIMGIEANENFVDFDPNAKVASSKFNPPAGVDSESISEQQQQQGLGGLMSAFGEMGDIDDFEDEDEDILLVNYDFDEFTEVIENCEIAGYQSFATANSDGIYVATFIKGTQTIAITIQADRNVDKDDAEFKSLQRFGSGNRNYRYGDLSEEDGSALLVEYPSHSMLLTIVAMPRMSKDEMMKIEDKLQF</sequence>
<dbReference type="AlphaFoldDB" id="X5DH92"/>
<dbReference type="KEGG" id="dori:FH5T_20395"/>
<evidence type="ECO:0000256" key="1">
    <source>
        <dbReference type="SAM" id="SignalP"/>
    </source>
</evidence>
<feature type="signal peptide" evidence="1">
    <location>
        <begin position="1"/>
        <end position="18"/>
    </location>
</feature>
<evidence type="ECO:0008006" key="6">
    <source>
        <dbReference type="Google" id="ProtNLM"/>
    </source>
</evidence>
<organism evidence="3 5">
    <name type="scientific">Draconibacterium orientale</name>
    <dbReference type="NCBI Taxonomy" id="1168034"/>
    <lineage>
        <taxon>Bacteria</taxon>
        <taxon>Pseudomonadati</taxon>
        <taxon>Bacteroidota</taxon>
        <taxon>Bacteroidia</taxon>
        <taxon>Marinilabiliales</taxon>
        <taxon>Prolixibacteraceae</taxon>
        <taxon>Draconibacterium</taxon>
    </lineage>
</organism>